<dbReference type="GO" id="GO:0003924">
    <property type="term" value="F:GTPase activity"/>
    <property type="evidence" value="ECO:0007669"/>
    <property type="project" value="InterPro"/>
</dbReference>
<dbReference type="SMART" id="SM00175">
    <property type="entry name" value="RAB"/>
    <property type="match status" value="1"/>
</dbReference>
<organism evidence="3 4">
    <name type="scientific">Acrobeloides nanus</name>
    <dbReference type="NCBI Taxonomy" id="290746"/>
    <lineage>
        <taxon>Eukaryota</taxon>
        <taxon>Metazoa</taxon>
        <taxon>Ecdysozoa</taxon>
        <taxon>Nematoda</taxon>
        <taxon>Chromadorea</taxon>
        <taxon>Rhabditida</taxon>
        <taxon>Tylenchina</taxon>
        <taxon>Cephalobomorpha</taxon>
        <taxon>Cephaloboidea</taxon>
        <taxon>Cephalobidae</taxon>
        <taxon>Acrobeloides</taxon>
    </lineage>
</organism>
<dbReference type="AlphaFoldDB" id="A0A914DIK9"/>
<dbReference type="Gene3D" id="1.10.510.10">
    <property type="entry name" value="Transferase(Phosphotransferase) domain 1"/>
    <property type="match status" value="1"/>
</dbReference>
<name>A0A914DIK9_9BILA</name>
<dbReference type="InterPro" id="IPR001245">
    <property type="entry name" value="Ser-Thr/Tyr_kinase_cat_dom"/>
</dbReference>
<dbReference type="Gene3D" id="3.40.50.300">
    <property type="entry name" value="P-loop containing nucleotide triphosphate hydrolases"/>
    <property type="match status" value="1"/>
</dbReference>
<dbReference type="GO" id="GO:0005525">
    <property type="term" value="F:GTP binding"/>
    <property type="evidence" value="ECO:0007669"/>
    <property type="project" value="InterPro"/>
</dbReference>
<accession>A0A914DIK9</accession>
<dbReference type="SMART" id="SM00174">
    <property type="entry name" value="RHO"/>
    <property type="match status" value="1"/>
</dbReference>
<dbReference type="InterPro" id="IPR050209">
    <property type="entry name" value="Rab_GTPases_membrane_traffic"/>
</dbReference>
<dbReference type="InterPro" id="IPR001806">
    <property type="entry name" value="Small_GTPase"/>
</dbReference>
<evidence type="ECO:0000313" key="4">
    <source>
        <dbReference type="WBParaSite" id="ACRNAN_scaffold281.g20839.t1"/>
    </source>
</evidence>
<evidence type="ECO:0000256" key="1">
    <source>
        <dbReference type="ARBA" id="ARBA00006270"/>
    </source>
</evidence>
<keyword evidence="3" id="KW-1185">Reference proteome</keyword>
<protein>
    <submittedName>
        <fullName evidence="4">Serine-threonine/tyrosine-protein kinase catalytic domain-containing protein</fullName>
    </submittedName>
</protein>
<dbReference type="PROSITE" id="PS51421">
    <property type="entry name" value="RAS"/>
    <property type="match status" value="1"/>
</dbReference>
<feature type="domain" description="Serine-threonine/tyrosine-protein kinase catalytic" evidence="2">
    <location>
        <begin position="278"/>
        <end position="324"/>
    </location>
</feature>
<dbReference type="PANTHER" id="PTHR47979">
    <property type="entry name" value="DRAB11-RELATED"/>
    <property type="match status" value="1"/>
</dbReference>
<dbReference type="InterPro" id="IPR005225">
    <property type="entry name" value="Small_GTP-bd"/>
</dbReference>
<dbReference type="FunFam" id="3.40.50.300:FF:001447">
    <property type="entry name" value="Ras-related protein Rab-1B"/>
    <property type="match status" value="1"/>
</dbReference>
<reference evidence="4" key="1">
    <citation type="submission" date="2022-11" db="UniProtKB">
        <authorList>
            <consortium name="WormBaseParasite"/>
        </authorList>
    </citation>
    <scope>IDENTIFICATION</scope>
</reference>
<dbReference type="Proteomes" id="UP000887540">
    <property type="component" value="Unplaced"/>
</dbReference>
<sequence length="348" mass="38931">MHKTQFNYTVEGKTIKAQIWDTAGQERYRAITSAYYRGAVGALLIYDIAKHVTYENVDRWLKELRDHADQNIVVMLVGNKLKLQHLRAVPTDEAKAYAERNQLLFIETSTFDSTNVETAFRSILTEIYKSVSKRQFGLNSATPITDSVMPITDSATPTTNSIFAKIRKMINRAPKGTDTSQTMSNVTCFNVEESLTSNIIGNKEETTEANKTSIIINSAPKRTDTSQTMANATSSNVEETLTSNIAGNKEETTEANKTSIIINRATTIINRAPKGTDTSQTVSNSGQRVECPEAANRETYKIMLSCWEETPEDRPNFETLVAKLHTILENTTQAYGYLAYGEENDEKY</sequence>
<dbReference type="Pfam" id="PF07714">
    <property type="entry name" value="PK_Tyr_Ser-Thr"/>
    <property type="match status" value="1"/>
</dbReference>
<evidence type="ECO:0000259" key="2">
    <source>
        <dbReference type="Pfam" id="PF07714"/>
    </source>
</evidence>
<evidence type="ECO:0000313" key="3">
    <source>
        <dbReference type="Proteomes" id="UP000887540"/>
    </source>
</evidence>
<dbReference type="SMART" id="SM00173">
    <property type="entry name" value="RAS"/>
    <property type="match status" value="1"/>
</dbReference>
<dbReference type="NCBIfam" id="TIGR00231">
    <property type="entry name" value="small_GTP"/>
    <property type="match status" value="1"/>
</dbReference>
<dbReference type="WBParaSite" id="ACRNAN_scaffold281.g20839.t1">
    <property type="protein sequence ID" value="ACRNAN_scaffold281.g20839.t1"/>
    <property type="gene ID" value="ACRNAN_scaffold281.g20839"/>
</dbReference>
<dbReference type="GO" id="GO:0004672">
    <property type="term" value="F:protein kinase activity"/>
    <property type="evidence" value="ECO:0007669"/>
    <property type="project" value="InterPro"/>
</dbReference>
<dbReference type="PROSITE" id="PS51419">
    <property type="entry name" value="RAB"/>
    <property type="match status" value="1"/>
</dbReference>
<dbReference type="Pfam" id="PF00071">
    <property type="entry name" value="Ras"/>
    <property type="match status" value="1"/>
</dbReference>
<proteinExistence type="inferred from homology"/>
<dbReference type="SUPFAM" id="SSF52540">
    <property type="entry name" value="P-loop containing nucleoside triphosphate hydrolases"/>
    <property type="match status" value="1"/>
</dbReference>
<comment type="similarity">
    <text evidence="1">Belongs to the small GTPase superfamily. Rab family.</text>
</comment>
<dbReference type="InterPro" id="IPR027417">
    <property type="entry name" value="P-loop_NTPase"/>
</dbReference>
<dbReference type="PRINTS" id="PR00449">
    <property type="entry name" value="RASTRNSFRMNG"/>
</dbReference>